<evidence type="ECO:0000313" key="16">
    <source>
        <dbReference type="Proteomes" id="UP000240883"/>
    </source>
</evidence>
<evidence type="ECO:0000256" key="10">
    <source>
        <dbReference type="ARBA" id="ARBA00048048"/>
    </source>
</evidence>
<evidence type="ECO:0000256" key="2">
    <source>
        <dbReference type="ARBA" id="ARBA00022679"/>
    </source>
</evidence>
<evidence type="ECO:0000256" key="7">
    <source>
        <dbReference type="ARBA" id="ARBA00023139"/>
    </source>
</evidence>
<feature type="transmembrane region" description="Helical" evidence="11 12">
    <location>
        <begin position="39"/>
        <end position="58"/>
    </location>
</feature>
<dbReference type="PROSITE" id="PS50216">
    <property type="entry name" value="DHHC"/>
    <property type="match status" value="1"/>
</dbReference>
<dbReference type="STRING" id="1448308.A0A2T2NE29"/>
<organism evidence="15 16">
    <name type="scientific">Corynespora cassiicola Philippines</name>
    <dbReference type="NCBI Taxonomy" id="1448308"/>
    <lineage>
        <taxon>Eukaryota</taxon>
        <taxon>Fungi</taxon>
        <taxon>Dikarya</taxon>
        <taxon>Ascomycota</taxon>
        <taxon>Pezizomycotina</taxon>
        <taxon>Dothideomycetes</taxon>
        <taxon>Pleosporomycetidae</taxon>
        <taxon>Pleosporales</taxon>
        <taxon>Corynesporascaceae</taxon>
        <taxon>Corynespora</taxon>
    </lineage>
</organism>
<feature type="transmembrane region" description="Helical" evidence="11 12">
    <location>
        <begin position="178"/>
        <end position="200"/>
    </location>
</feature>
<dbReference type="Proteomes" id="UP000240883">
    <property type="component" value="Unassembled WGS sequence"/>
</dbReference>
<dbReference type="AlphaFoldDB" id="A0A2T2NE29"/>
<dbReference type="OrthoDB" id="331948at2759"/>
<keyword evidence="9 11" id="KW-0012">Acyltransferase</keyword>
<keyword evidence="3 11" id="KW-0812">Transmembrane</keyword>
<protein>
    <recommendedName>
        <fullName evidence="11">Palmitoyltransferase PFA4</fullName>
        <ecNumber evidence="11">2.3.1.225</ecNumber>
    </recommendedName>
    <alternativeName>
        <fullName evidence="11">Protein S-acyltransferase</fullName>
        <shortName evidence="11">PAT</shortName>
    </alternativeName>
    <alternativeName>
        <fullName evidence="11">Protein fatty acyltransferase 4</fullName>
    </alternativeName>
</protein>
<keyword evidence="8 11" id="KW-0449">Lipoprotein</keyword>
<comment type="domain">
    <text evidence="11 12">The DHHC domain is required for palmitoyltransferase activity.</text>
</comment>
<evidence type="ECO:0000256" key="9">
    <source>
        <dbReference type="ARBA" id="ARBA00023315"/>
    </source>
</evidence>
<reference evidence="15 16" key="1">
    <citation type="journal article" date="2018" name="Front. Microbiol.">
        <title>Genome-Wide Analysis of Corynespora cassiicola Leaf Fall Disease Putative Effectors.</title>
        <authorList>
            <person name="Lopez D."/>
            <person name="Ribeiro S."/>
            <person name="Label P."/>
            <person name="Fumanal B."/>
            <person name="Venisse J.S."/>
            <person name="Kohler A."/>
            <person name="de Oliveira R.R."/>
            <person name="Labutti K."/>
            <person name="Lipzen A."/>
            <person name="Lail K."/>
            <person name="Bauer D."/>
            <person name="Ohm R.A."/>
            <person name="Barry K.W."/>
            <person name="Spatafora J."/>
            <person name="Grigoriev I.V."/>
            <person name="Martin F.M."/>
            <person name="Pujade-Renaud V."/>
        </authorList>
    </citation>
    <scope>NUCLEOTIDE SEQUENCE [LARGE SCALE GENOMIC DNA]</scope>
    <source>
        <strain evidence="15 16">Philippines</strain>
    </source>
</reference>
<feature type="region of interest" description="Disordered" evidence="13">
    <location>
        <begin position="373"/>
        <end position="461"/>
    </location>
</feature>
<evidence type="ECO:0000256" key="1">
    <source>
        <dbReference type="ARBA" id="ARBA00004141"/>
    </source>
</evidence>
<keyword evidence="7 11" id="KW-0564">Palmitate</keyword>
<keyword evidence="5 11" id="KW-1133">Transmembrane helix</keyword>
<comment type="function">
    <text evidence="11">Mediates the reversible addition of palmitate to target proteins, thereby regulating their membrane association and biological function.</text>
</comment>
<dbReference type="EMBL" id="KZ678140">
    <property type="protein sequence ID" value="PSN63496.1"/>
    <property type="molecule type" value="Genomic_DNA"/>
</dbReference>
<proteinExistence type="inferred from homology"/>
<comment type="similarity">
    <text evidence="11">Belongs to the DHHC palmitoyltransferase family. PFA4 subfamily.</text>
</comment>
<evidence type="ECO:0000259" key="14">
    <source>
        <dbReference type="Pfam" id="PF01529"/>
    </source>
</evidence>
<evidence type="ECO:0000256" key="4">
    <source>
        <dbReference type="ARBA" id="ARBA00022824"/>
    </source>
</evidence>
<evidence type="ECO:0000256" key="11">
    <source>
        <dbReference type="HAMAP-Rule" id="MF_03199"/>
    </source>
</evidence>
<evidence type="ECO:0000256" key="3">
    <source>
        <dbReference type="ARBA" id="ARBA00022692"/>
    </source>
</evidence>
<gene>
    <name evidence="11" type="primary">PFA4</name>
    <name evidence="15" type="ORF">BS50DRAFT_624216</name>
</gene>
<dbReference type="Pfam" id="PF01529">
    <property type="entry name" value="DHHC"/>
    <property type="match status" value="1"/>
</dbReference>
<dbReference type="HAMAP" id="MF_03199">
    <property type="entry name" value="DHHC_PAT_PFA4"/>
    <property type="match status" value="1"/>
</dbReference>
<evidence type="ECO:0000313" key="15">
    <source>
        <dbReference type="EMBL" id="PSN63496.1"/>
    </source>
</evidence>
<name>A0A2T2NE29_CORCC</name>
<feature type="transmembrane region" description="Helical" evidence="11 12">
    <location>
        <begin position="139"/>
        <end position="158"/>
    </location>
</feature>
<feature type="compositionally biased region" description="Acidic residues" evidence="13">
    <location>
        <begin position="428"/>
        <end position="443"/>
    </location>
</feature>
<feature type="transmembrane region" description="Helical" evidence="11 12">
    <location>
        <begin position="7"/>
        <end position="27"/>
    </location>
</feature>
<evidence type="ECO:0000256" key="13">
    <source>
        <dbReference type="SAM" id="MobiDB-lite"/>
    </source>
</evidence>
<comment type="catalytic activity">
    <reaction evidence="10 11 12">
        <text>L-cysteinyl-[protein] + hexadecanoyl-CoA = S-hexadecanoyl-L-cysteinyl-[protein] + CoA</text>
        <dbReference type="Rhea" id="RHEA:36683"/>
        <dbReference type="Rhea" id="RHEA-COMP:10131"/>
        <dbReference type="Rhea" id="RHEA-COMP:11032"/>
        <dbReference type="ChEBI" id="CHEBI:29950"/>
        <dbReference type="ChEBI" id="CHEBI:57287"/>
        <dbReference type="ChEBI" id="CHEBI:57379"/>
        <dbReference type="ChEBI" id="CHEBI:74151"/>
        <dbReference type="EC" id="2.3.1.225"/>
    </reaction>
</comment>
<feature type="active site" description="S-palmitoyl cysteine intermediate" evidence="11">
    <location>
        <position position="121"/>
    </location>
</feature>
<accession>A0A2T2NE29</accession>
<comment type="subcellular location">
    <subcellularLocation>
        <location evidence="11">Endoplasmic reticulum membrane</location>
        <topology evidence="11">Multi-pass membrane protein</topology>
    </subcellularLocation>
    <subcellularLocation>
        <location evidence="1">Membrane</location>
        <topology evidence="1">Multi-pass membrane protein</topology>
    </subcellularLocation>
</comment>
<dbReference type="PANTHER" id="PTHR12246">
    <property type="entry name" value="PALMITOYLTRANSFERASE ZDHHC16"/>
    <property type="match status" value="1"/>
</dbReference>
<feature type="compositionally biased region" description="Acidic residues" evidence="13">
    <location>
        <begin position="381"/>
        <end position="402"/>
    </location>
</feature>
<dbReference type="GO" id="GO:0019706">
    <property type="term" value="F:protein-cysteine S-palmitoyltransferase activity"/>
    <property type="evidence" value="ECO:0007669"/>
    <property type="project" value="UniProtKB-UniRule"/>
</dbReference>
<evidence type="ECO:0000256" key="12">
    <source>
        <dbReference type="RuleBase" id="RU079119"/>
    </source>
</evidence>
<feature type="compositionally biased region" description="Polar residues" evidence="13">
    <location>
        <begin position="314"/>
        <end position="327"/>
    </location>
</feature>
<evidence type="ECO:0000256" key="6">
    <source>
        <dbReference type="ARBA" id="ARBA00023136"/>
    </source>
</evidence>
<evidence type="ECO:0000256" key="8">
    <source>
        <dbReference type="ARBA" id="ARBA00023288"/>
    </source>
</evidence>
<evidence type="ECO:0000256" key="5">
    <source>
        <dbReference type="ARBA" id="ARBA00022989"/>
    </source>
</evidence>
<dbReference type="InterPro" id="IPR039859">
    <property type="entry name" value="PFA4/ZDH16/20/ERF2-like"/>
</dbReference>
<keyword evidence="2 11" id="KW-0808">Transferase</keyword>
<feature type="domain" description="Palmitoyltransferase DHHC" evidence="14">
    <location>
        <begin position="89"/>
        <end position="217"/>
    </location>
</feature>
<dbReference type="InterPro" id="IPR033682">
    <property type="entry name" value="PFA4"/>
</dbReference>
<dbReference type="InterPro" id="IPR001594">
    <property type="entry name" value="Palmitoyltrfase_DHHC"/>
</dbReference>
<dbReference type="GO" id="GO:0005789">
    <property type="term" value="C:endoplasmic reticulum membrane"/>
    <property type="evidence" value="ECO:0007669"/>
    <property type="project" value="UniProtKB-SubCell"/>
</dbReference>
<feature type="compositionally biased region" description="Basic and acidic residues" evidence="13">
    <location>
        <begin position="413"/>
        <end position="427"/>
    </location>
</feature>
<sequence>MSLSQLFVPSVYVLIAFLGYPSQWLLLQLEPAPLTKNELIAANVLLACIFITYTKTVFVDPGQIPKKKDDAEEYGPSNADGKEKKAIQSRKWCRKCEAPKPPRAHHCKECKRCIPKMDHHCPWTANCVSHTTFPHFIRFLFYASSGLGFLFYLLYLRISFLWENRGLPAYLGPSKFQIAHLVVAAIANTITLFALFVLFVRNIWCLAVNTTTIEGWEIERHRTLLRRARHFGGFLQTPDGTRVRIEKQEFPYDIGIWANIVQGMGTWNPIAWFNPFHPTPSLSTGLSFPTNDFNSPNLTWPPPDPDRSYRRQTVKPSSDPSEAFTYNDSSLSASDHLAAFQQRQQEDEFRRRKPFVQRLEEQVARDRVEQFIDNVPGDAHDLDEDDDSAGFGSEEEEEEEEGYTGGGSQSGEEGWRNSEGERLKDFGVDEDIEFYDEKDDDVPLGELMARKRQQVHDAMRA</sequence>
<keyword evidence="6 11" id="KW-0472">Membrane</keyword>
<keyword evidence="4 11" id="KW-0256">Endoplasmic reticulum</keyword>
<feature type="region of interest" description="Disordered" evidence="13">
    <location>
        <begin position="293"/>
        <end position="329"/>
    </location>
</feature>
<keyword evidence="16" id="KW-1185">Reference proteome</keyword>
<dbReference type="EC" id="2.3.1.225" evidence="11"/>